<feature type="chain" id="PRO_5019282863" description="Copper acquisition factor BIM1-like domain-containing protein" evidence="10">
    <location>
        <begin position="19"/>
        <end position="433"/>
    </location>
</feature>
<dbReference type="InParanoid" id="A0A409XI59"/>
<protein>
    <recommendedName>
        <fullName evidence="11">Copper acquisition factor BIM1-like domain-containing protein</fullName>
    </recommendedName>
</protein>
<gene>
    <name evidence="12" type="ORF">CVT25_014954</name>
</gene>
<dbReference type="InterPro" id="IPR046936">
    <property type="entry name" value="BIM1-like"/>
</dbReference>
<dbReference type="PANTHER" id="PTHR34992:SF1">
    <property type="entry name" value="COPPER ACQUISITION FACTOR BIM1-LIKE DOMAIN-CONTAINING PROTEIN"/>
    <property type="match status" value="1"/>
</dbReference>
<dbReference type="AlphaFoldDB" id="A0A409XI59"/>
<evidence type="ECO:0000256" key="8">
    <source>
        <dbReference type="SAM" id="MobiDB-lite"/>
    </source>
</evidence>
<keyword evidence="3" id="KW-0336">GPI-anchor</keyword>
<feature type="domain" description="Copper acquisition factor BIM1-like" evidence="11">
    <location>
        <begin position="17"/>
        <end position="165"/>
    </location>
</feature>
<keyword evidence="5 9" id="KW-0472">Membrane</keyword>
<evidence type="ECO:0000256" key="2">
    <source>
        <dbReference type="ARBA" id="ARBA00022475"/>
    </source>
</evidence>
<sequence>MNFSTLTFLLCMFGAANAHFRLNYPGPRGAFVADREPLYCGGYTDVTTNRTTFPLSGGFFKIETGHPDWSASVILSTAENPNSFDLFSVDGQEQIVSPWGNEHDAGSFCIPLNISAANIEGVRDGSNVTIQVVFNGGDGALYQCADLTLSAELTQPSDVTCTNATTPHNHGSDDAQSGAMTVHHGLAAYTAVGCGIMGLLAALFNTFMRLSVAVLLPCLATVVTAHFQLQFPPPRGPFVEDNEKNFCDDYTEVTTNRTVFPLSGGFFTLNSEHPQWTGENTCISTPVKSLIALLSEIAAVQIATTPDPNTFDDFKVVNNFFQVNGEGLFCIPLDFKSSNATGLTNNQNVTIQIVYAGGDGNLYQCADLTLSDSAKISSDIACTNGTSSSSSTGTSATTSGNTSPSQPSSALPVISSPIFGVLCALSAIALVVI</sequence>
<dbReference type="EMBL" id="NHYD01001635">
    <property type="protein sequence ID" value="PPQ90436.1"/>
    <property type="molecule type" value="Genomic_DNA"/>
</dbReference>
<keyword evidence="9" id="KW-1133">Transmembrane helix</keyword>
<feature type="domain" description="Copper acquisition factor BIM1-like" evidence="11">
    <location>
        <begin position="225"/>
        <end position="386"/>
    </location>
</feature>
<dbReference type="STRING" id="93625.A0A409XI59"/>
<comment type="caution">
    <text evidence="12">The sequence shown here is derived from an EMBL/GenBank/DDBJ whole genome shotgun (WGS) entry which is preliminary data.</text>
</comment>
<reference evidence="12 13" key="1">
    <citation type="journal article" date="2018" name="Evol. Lett.">
        <title>Horizontal gene cluster transfer increased hallucinogenic mushroom diversity.</title>
        <authorList>
            <person name="Reynolds H.T."/>
            <person name="Vijayakumar V."/>
            <person name="Gluck-Thaler E."/>
            <person name="Korotkin H.B."/>
            <person name="Matheny P.B."/>
            <person name="Slot J.C."/>
        </authorList>
    </citation>
    <scope>NUCLEOTIDE SEQUENCE [LARGE SCALE GENOMIC DNA]</scope>
    <source>
        <strain evidence="12 13">2631</strain>
    </source>
</reference>
<dbReference type="PANTHER" id="PTHR34992">
    <property type="entry name" value="HYPHAL ANASTAMOSIS-7 PROTEIN"/>
    <property type="match status" value="1"/>
</dbReference>
<feature type="signal peptide" evidence="10">
    <location>
        <begin position="1"/>
        <end position="18"/>
    </location>
</feature>
<dbReference type="CDD" id="cd21176">
    <property type="entry name" value="LPMO_auxiliary-like"/>
    <property type="match status" value="2"/>
</dbReference>
<comment type="subcellular location">
    <subcellularLocation>
        <location evidence="1">Cell membrane</location>
        <topology evidence="1">Lipid-anchor</topology>
        <topology evidence="1">GPI-anchor</topology>
    </subcellularLocation>
</comment>
<keyword evidence="7" id="KW-0449">Lipoprotein</keyword>
<dbReference type="GO" id="GO:0005886">
    <property type="term" value="C:plasma membrane"/>
    <property type="evidence" value="ECO:0007669"/>
    <property type="project" value="UniProtKB-SubCell"/>
</dbReference>
<dbReference type="GO" id="GO:0098552">
    <property type="term" value="C:side of membrane"/>
    <property type="evidence" value="ECO:0007669"/>
    <property type="project" value="UniProtKB-KW"/>
</dbReference>
<evidence type="ECO:0000256" key="10">
    <source>
        <dbReference type="SAM" id="SignalP"/>
    </source>
</evidence>
<keyword evidence="2" id="KW-1003">Cell membrane</keyword>
<evidence type="ECO:0000256" key="4">
    <source>
        <dbReference type="ARBA" id="ARBA00022729"/>
    </source>
</evidence>
<feature type="region of interest" description="Disordered" evidence="8">
    <location>
        <begin position="383"/>
        <end position="409"/>
    </location>
</feature>
<organism evidence="12 13">
    <name type="scientific">Psilocybe cyanescens</name>
    <dbReference type="NCBI Taxonomy" id="93625"/>
    <lineage>
        <taxon>Eukaryota</taxon>
        <taxon>Fungi</taxon>
        <taxon>Dikarya</taxon>
        <taxon>Basidiomycota</taxon>
        <taxon>Agaricomycotina</taxon>
        <taxon>Agaricomycetes</taxon>
        <taxon>Agaricomycetidae</taxon>
        <taxon>Agaricales</taxon>
        <taxon>Agaricineae</taxon>
        <taxon>Strophariaceae</taxon>
        <taxon>Psilocybe</taxon>
    </lineage>
</organism>
<feature type="transmembrane region" description="Helical" evidence="9">
    <location>
        <begin position="186"/>
        <end position="203"/>
    </location>
</feature>
<evidence type="ECO:0000259" key="11">
    <source>
        <dbReference type="Pfam" id="PF20238"/>
    </source>
</evidence>
<evidence type="ECO:0000256" key="3">
    <source>
        <dbReference type="ARBA" id="ARBA00022622"/>
    </source>
</evidence>
<dbReference type="Proteomes" id="UP000283269">
    <property type="component" value="Unassembled WGS sequence"/>
</dbReference>
<keyword evidence="13" id="KW-1185">Reference proteome</keyword>
<evidence type="ECO:0000313" key="12">
    <source>
        <dbReference type="EMBL" id="PPQ90436.1"/>
    </source>
</evidence>
<evidence type="ECO:0000256" key="1">
    <source>
        <dbReference type="ARBA" id="ARBA00004609"/>
    </source>
</evidence>
<keyword evidence="9" id="KW-0812">Transmembrane</keyword>
<dbReference type="InterPro" id="IPR046530">
    <property type="entry name" value="BIM1-like_dom"/>
</dbReference>
<dbReference type="Pfam" id="PF20238">
    <property type="entry name" value="BIM1-like_dom"/>
    <property type="match status" value="2"/>
</dbReference>
<name>A0A409XI59_PSICY</name>
<feature type="compositionally biased region" description="Low complexity" evidence="8">
    <location>
        <begin position="383"/>
        <end position="403"/>
    </location>
</feature>
<evidence type="ECO:0000256" key="9">
    <source>
        <dbReference type="SAM" id="Phobius"/>
    </source>
</evidence>
<feature type="transmembrane region" description="Helical" evidence="9">
    <location>
        <begin position="410"/>
        <end position="432"/>
    </location>
</feature>
<accession>A0A409XI59</accession>
<evidence type="ECO:0000313" key="13">
    <source>
        <dbReference type="Proteomes" id="UP000283269"/>
    </source>
</evidence>
<evidence type="ECO:0000256" key="6">
    <source>
        <dbReference type="ARBA" id="ARBA00023180"/>
    </source>
</evidence>
<dbReference type="OrthoDB" id="2146436at2759"/>
<proteinExistence type="predicted"/>
<keyword evidence="4 10" id="KW-0732">Signal</keyword>
<feature type="transmembrane region" description="Helical" evidence="9">
    <location>
        <begin position="210"/>
        <end position="229"/>
    </location>
</feature>
<evidence type="ECO:0000256" key="7">
    <source>
        <dbReference type="ARBA" id="ARBA00023288"/>
    </source>
</evidence>
<keyword evidence="6" id="KW-0325">Glycoprotein</keyword>
<evidence type="ECO:0000256" key="5">
    <source>
        <dbReference type="ARBA" id="ARBA00023136"/>
    </source>
</evidence>